<evidence type="ECO:0000313" key="2">
    <source>
        <dbReference type="Proteomes" id="UP000614216"/>
    </source>
</evidence>
<keyword evidence="2" id="KW-1185">Reference proteome</keyword>
<proteinExistence type="predicted"/>
<protein>
    <submittedName>
        <fullName evidence="1">Uncharacterized protein</fullName>
    </submittedName>
</protein>
<sequence length="61" mass="7182">MKHQYQVSIFYSTPTGRPAHISYKLEAKDEQQAEKLARDKFYNTRKGKGYKINGGDVYRLR</sequence>
<dbReference type="Proteomes" id="UP000614216">
    <property type="component" value="Unassembled WGS sequence"/>
</dbReference>
<dbReference type="RefSeq" id="WP_202855956.1">
    <property type="nucleotide sequence ID" value="NZ_JAEUGD010000028.1"/>
</dbReference>
<accession>A0A937FUK7</accession>
<gene>
    <name evidence="1" type="ORF">JMN32_08830</name>
</gene>
<dbReference type="AlphaFoldDB" id="A0A937FUK7"/>
<reference evidence="1" key="1">
    <citation type="submission" date="2021-01" db="EMBL/GenBank/DDBJ databases">
        <title>Fulvivirga kasyanovii gen. nov., sp nov., a novel member of the phylum Bacteroidetes isolated from seawater in a mussel farm.</title>
        <authorList>
            <person name="Zhao L.-H."/>
            <person name="Wang Z.-J."/>
        </authorList>
    </citation>
    <scope>NUCLEOTIDE SEQUENCE</scope>
    <source>
        <strain evidence="1">29W222</strain>
    </source>
</reference>
<dbReference type="EMBL" id="JAEUGD010000028">
    <property type="protein sequence ID" value="MBL6446410.1"/>
    <property type="molecule type" value="Genomic_DNA"/>
</dbReference>
<evidence type="ECO:0000313" key="1">
    <source>
        <dbReference type="EMBL" id="MBL6446410.1"/>
    </source>
</evidence>
<organism evidence="1 2">
    <name type="scientific">Fulvivirga marina</name>
    <dbReference type="NCBI Taxonomy" id="2494733"/>
    <lineage>
        <taxon>Bacteria</taxon>
        <taxon>Pseudomonadati</taxon>
        <taxon>Bacteroidota</taxon>
        <taxon>Cytophagia</taxon>
        <taxon>Cytophagales</taxon>
        <taxon>Fulvivirgaceae</taxon>
        <taxon>Fulvivirga</taxon>
    </lineage>
</organism>
<name>A0A937FUK7_9BACT</name>
<comment type="caution">
    <text evidence="1">The sequence shown here is derived from an EMBL/GenBank/DDBJ whole genome shotgun (WGS) entry which is preliminary data.</text>
</comment>